<name>A0A1B9GFW4_9TREE</name>
<dbReference type="OrthoDB" id="276546at2759"/>
<dbReference type="GO" id="GO:0016491">
    <property type="term" value="F:oxidoreductase activity"/>
    <property type="evidence" value="ECO:0007669"/>
    <property type="project" value="InterPro"/>
</dbReference>
<dbReference type="EMBL" id="KI894018">
    <property type="protein sequence ID" value="OCF29851.1"/>
    <property type="molecule type" value="Genomic_DNA"/>
</dbReference>
<feature type="domain" description="NADH:flavin oxidoreductase/NADH oxidase N-terminal" evidence="1">
    <location>
        <begin position="36"/>
        <end position="362"/>
    </location>
</feature>
<sequence>MSLISPTPSLNGLIIKKLPQFNVPPEGADETTRDPLFTPIKMGEIELKHRIVMCPLTRHRADEWGVHSQLGERYYEQRSSDGGLIISQGTVVAHEAGGEGYVPGIYSDEQIIAWKRITDKVHGKGGKIICQLWALGRVANPLLVDTVYAPSDIPCVPQDPTTPHLRDLKVMTHQDIQRFVDHYGKAAGNAMNAGFDGIEIHGANGYLIDQFLQTNSNTRTDTYGGSLPHRIRFLLQILEAVSQVVSQGKIGLKIFPFSTFQGMRMDHPLDTFVPLLERVLDQFPNLSYIHLVEGNYPGDSLMDLRRVVEEKGDGTGVIVAGEYTPGKAREVVARDGGALGFGRYFISNPDLPYRIKKGLPLNDWDERTFYTRGGEGYIE</sequence>
<dbReference type="KEGG" id="kbi:30205763"/>
<evidence type="ECO:0000313" key="4">
    <source>
        <dbReference type="Proteomes" id="UP000092730"/>
    </source>
</evidence>
<dbReference type="SUPFAM" id="SSF51395">
    <property type="entry name" value="FMN-linked oxidoreductases"/>
    <property type="match status" value="1"/>
</dbReference>
<dbReference type="Gene3D" id="3.20.20.70">
    <property type="entry name" value="Aldolase class I"/>
    <property type="match status" value="1"/>
</dbReference>
<dbReference type="GeneID" id="30205763"/>
<dbReference type="PANTHER" id="PTHR22893">
    <property type="entry name" value="NADH OXIDOREDUCTASE-RELATED"/>
    <property type="match status" value="1"/>
</dbReference>
<dbReference type="CDD" id="cd02933">
    <property type="entry name" value="OYE_like_FMN"/>
    <property type="match status" value="1"/>
</dbReference>
<gene>
    <name evidence="2" type="ORF">I302_01364</name>
    <name evidence="3" type="ORF">I302_102670</name>
</gene>
<dbReference type="Pfam" id="PF00724">
    <property type="entry name" value="Oxidored_FMN"/>
    <property type="match status" value="1"/>
</dbReference>
<organism evidence="2">
    <name type="scientific">Kwoniella bestiolae CBS 10118</name>
    <dbReference type="NCBI Taxonomy" id="1296100"/>
    <lineage>
        <taxon>Eukaryota</taxon>
        <taxon>Fungi</taxon>
        <taxon>Dikarya</taxon>
        <taxon>Basidiomycota</taxon>
        <taxon>Agaricomycotina</taxon>
        <taxon>Tremellomycetes</taxon>
        <taxon>Tremellales</taxon>
        <taxon>Cryptococcaceae</taxon>
        <taxon>Kwoniella</taxon>
    </lineage>
</organism>
<protein>
    <recommendedName>
        <fullName evidence="1">NADH:flavin oxidoreductase/NADH oxidase N-terminal domain-containing protein</fullName>
    </recommendedName>
</protein>
<evidence type="ECO:0000313" key="2">
    <source>
        <dbReference type="EMBL" id="OCF29851.1"/>
    </source>
</evidence>
<dbReference type="InterPro" id="IPR045247">
    <property type="entry name" value="Oye-like"/>
</dbReference>
<reference evidence="3" key="4">
    <citation type="submission" date="2024-02" db="EMBL/GenBank/DDBJ databases">
        <title>Comparative genomics of Cryptococcus and Kwoniella reveals pathogenesis evolution and contrasting modes of karyotype evolution via chromosome fusion or intercentromeric recombination.</title>
        <authorList>
            <person name="Coelho M.A."/>
            <person name="David-Palma M."/>
            <person name="Shea T."/>
            <person name="Bowers K."/>
            <person name="McGinley-Smith S."/>
            <person name="Mohammad A.W."/>
            <person name="Gnirke A."/>
            <person name="Yurkov A.M."/>
            <person name="Nowrousian M."/>
            <person name="Sun S."/>
            <person name="Cuomo C.A."/>
            <person name="Heitman J."/>
        </authorList>
    </citation>
    <scope>NUCLEOTIDE SEQUENCE</scope>
    <source>
        <strain evidence="3">CBS 10118</strain>
    </source>
</reference>
<reference evidence="3" key="2">
    <citation type="submission" date="2013-07" db="EMBL/GenBank/DDBJ databases">
        <authorList>
            <consortium name="The Broad Institute Genome Sequencing Platform"/>
            <person name="Cuomo C."/>
            <person name="Litvintseva A."/>
            <person name="Chen Y."/>
            <person name="Heitman J."/>
            <person name="Sun S."/>
            <person name="Springer D."/>
            <person name="Dromer F."/>
            <person name="Young S.K."/>
            <person name="Zeng Q."/>
            <person name="Gargeya S."/>
            <person name="Fitzgerald M."/>
            <person name="Abouelleil A."/>
            <person name="Alvarado L."/>
            <person name="Berlin A.M."/>
            <person name="Chapman S.B."/>
            <person name="Dewar J."/>
            <person name="Goldberg J."/>
            <person name="Griggs A."/>
            <person name="Gujja S."/>
            <person name="Hansen M."/>
            <person name="Howarth C."/>
            <person name="Imamovic A."/>
            <person name="Larimer J."/>
            <person name="McCowan C."/>
            <person name="Murphy C."/>
            <person name="Pearson M."/>
            <person name="Priest M."/>
            <person name="Roberts A."/>
            <person name="Saif S."/>
            <person name="Shea T."/>
            <person name="Sykes S."/>
            <person name="Wortman J."/>
            <person name="Nusbaum C."/>
            <person name="Birren B."/>
        </authorList>
    </citation>
    <scope>NUCLEOTIDE SEQUENCE</scope>
    <source>
        <strain evidence="3">CBS 10118</strain>
    </source>
</reference>
<dbReference type="Proteomes" id="UP000092730">
    <property type="component" value="Chromosome 1"/>
</dbReference>
<dbReference type="RefSeq" id="XP_019050921.1">
    <property type="nucleotide sequence ID" value="XM_019188043.1"/>
</dbReference>
<dbReference type="VEuPathDB" id="FungiDB:I302_01364"/>
<reference evidence="2" key="1">
    <citation type="submission" date="2013-07" db="EMBL/GenBank/DDBJ databases">
        <title>The Genome Sequence of Cryptococcus bestiolae CBS10118.</title>
        <authorList>
            <consortium name="The Broad Institute Genome Sequencing Platform"/>
            <person name="Cuomo C."/>
            <person name="Litvintseva A."/>
            <person name="Chen Y."/>
            <person name="Heitman J."/>
            <person name="Sun S."/>
            <person name="Springer D."/>
            <person name="Dromer F."/>
            <person name="Young S.K."/>
            <person name="Zeng Q."/>
            <person name="Gargeya S."/>
            <person name="Fitzgerald M."/>
            <person name="Abouelleil A."/>
            <person name="Alvarado L."/>
            <person name="Berlin A.M."/>
            <person name="Chapman S.B."/>
            <person name="Dewar J."/>
            <person name="Goldberg J."/>
            <person name="Griggs A."/>
            <person name="Gujja S."/>
            <person name="Hansen M."/>
            <person name="Howarth C."/>
            <person name="Imamovic A."/>
            <person name="Larimer J."/>
            <person name="McCowan C."/>
            <person name="Murphy C."/>
            <person name="Pearson M."/>
            <person name="Priest M."/>
            <person name="Roberts A."/>
            <person name="Saif S."/>
            <person name="Shea T."/>
            <person name="Sykes S."/>
            <person name="Wortman J."/>
            <person name="Nusbaum C."/>
            <person name="Birren B."/>
        </authorList>
    </citation>
    <scope>NUCLEOTIDE SEQUENCE [LARGE SCALE GENOMIC DNA]</scope>
    <source>
        <strain evidence="2">CBS 10118</strain>
    </source>
</reference>
<dbReference type="PANTHER" id="PTHR22893:SF91">
    <property type="entry name" value="NADPH DEHYDROGENASE 2-RELATED"/>
    <property type="match status" value="1"/>
</dbReference>
<keyword evidence="4" id="KW-1185">Reference proteome</keyword>
<reference evidence="2" key="3">
    <citation type="submission" date="2014-01" db="EMBL/GenBank/DDBJ databases">
        <title>Evolution of pathogenesis and genome organization in the Tremellales.</title>
        <authorList>
            <person name="Cuomo C."/>
            <person name="Litvintseva A."/>
            <person name="Heitman J."/>
            <person name="Chen Y."/>
            <person name="Sun S."/>
            <person name="Springer D."/>
            <person name="Dromer F."/>
            <person name="Young S."/>
            <person name="Zeng Q."/>
            <person name="Chapman S."/>
            <person name="Gujja S."/>
            <person name="Saif S."/>
            <person name="Birren B."/>
        </authorList>
    </citation>
    <scope>NUCLEOTIDE SEQUENCE</scope>
    <source>
        <strain evidence="2">CBS 10118</strain>
    </source>
</reference>
<evidence type="ECO:0000259" key="1">
    <source>
        <dbReference type="Pfam" id="PF00724"/>
    </source>
</evidence>
<dbReference type="InterPro" id="IPR001155">
    <property type="entry name" value="OxRdtase_FMN_N"/>
</dbReference>
<dbReference type="STRING" id="1296100.A0A1B9GFW4"/>
<dbReference type="GO" id="GO:0010181">
    <property type="term" value="F:FMN binding"/>
    <property type="evidence" value="ECO:0007669"/>
    <property type="project" value="InterPro"/>
</dbReference>
<dbReference type="InterPro" id="IPR013785">
    <property type="entry name" value="Aldolase_TIM"/>
</dbReference>
<proteinExistence type="predicted"/>
<evidence type="ECO:0000313" key="3">
    <source>
        <dbReference type="EMBL" id="WVW80684.1"/>
    </source>
</evidence>
<dbReference type="EMBL" id="CP144541">
    <property type="protein sequence ID" value="WVW80684.1"/>
    <property type="molecule type" value="Genomic_DNA"/>
</dbReference>
<dbReference type="AlphaFoldDB" id="A0A1B9GFW4"/>
<accession>A0A1B9GFW4</accession>